<evidence type="ECO:0000313" key="3">
    <source>
        <dbReference type="EMBL" id="AJJ09376.1"/>
    </source>
</evidence>
<dbReference type="GeneID" id="45565987"/>
<keyword evidence="2" id="KW-0732">Signal</keyword>
<dbReference type="Proteomes" id="UP000031914">
    <property type="component" value="Chromosome"/>
</dbReference>
<evidence type="ECO:0000313" key="6">
    <source>
        <dbReference type="Proteomes" id="UP000042054"/>
    </source>
</evidence>
<proteinExistence type="predicted"/>
<gene>
    <name evidence="4" type="primary">asr</name>
    <name evidence="3" type="ORF">CH64_631</name>
    <name evidence="4" type="ORF">ERS008555_00794</name>
</gene>
<evidence type="ECO:0000313" key="4">
    <source>
        <dbReference type="EMBL" id="CQI88451.1"/>
    </source>
</evidence>
<protein>
    <submittedName>
        <fullName evidence="3">Acid shock protein 1</fullName>
    </submittedName>
    <submittedName>
        <fullName evidence="4">Putative acid shock protein</fullName>
    </submittedName>
</protein>
<dbReference type="AlphaFoldDB" id="A0A0U1HPF2"/>
<evidence type="ECO:0000256" key="2">
    <source>
        <dbReference type="SAM" id="SignalP"/>
    </source>
</evidence>
<accession>A0A0U1HPF2</accession>
<evidence type="ECO:0000256" key="1">
    <source>
        <dbReference type="SAM" id="MobiDB-lite"/>
    </source>
</evidence>
<feature type="compositionally biased region" description="Basic residues" evidence="1">
    <location>
        <begin position="45"/>
        <end position="54"/>
    </location>
</feature>
<feature type="signal peptide" evidence="2">
    <location>
        <begin position="1"/>
        <end position="21"/>
    </location>
</feature>
<dbReference type="RefSeq" id="WP_004712889.1">
    <property type="nucleotide sequence ID" value="NZ_CABIHO010000047.1"/>
</dbReference>
<dbReference type="Proteomes" id="UP000042054">
    <property type="component" value="Unassembled WGS sequence"/>
</dbReference>
<sequence>MKTVLALIVAASLGMSSIAFAADTVAPPAAPMANAPMAHAAPAKTMHHQKAKKPMKSDAAKEMNKTAPVQKAQSTQKHHKKATHSKSVPAAVPAAK</sequence>
<organism evidence="4 6">
    <name type="scientific">Yersinia rohdei</name>
    <dbReference type="NCBI Taxonomy" id="29485"/>
    <lineage>
        <taxon>Bacteria</taxon>
        <taxon>Pseudomonadati</taxon>
        <taxon>Pseudomonadota</taxon>
        <taxon>Gammaproteobacteria</taxon>
        <taxon>Enterobacterales</taxon>
        <taxon>Yersiniaceae</taxon>
        <taxon>Yersinia</taxon>
    </lineage>
</organism>
<reference evidence="4 6" key="2">
    <citation type="submission" date="2015-03" db="EMBL/GenBank/DDBJ databases">
        <authorList>
            <person name="Murphy D."/>
        </authorList>
    </citation>
    <scope>NUCLEOTIDE SEQUENCE [LARGE SCALE GENOMIC DNA]</scope>
    <source>
        <strain evidence="4 6">68/02</strain>
    </source>
</reference>
<feature type="region of interest" description="Disordered" evidence="1">
    <location>
        <begin position="38"/>
        <end position="96"/>
    </location>
</feature>
<dbReference type="NCBIfam" id="NF033636">
    <property type="entry name" value="acid_shock_Asr"/>
    <property type="match status" value="1"/>
</dbReference>
<keyword evidence="5" id="KW-1185">Reference proteome</keyword>
<feature type="chain" id="PRO_5006709223" evidence="2">
    <location>
        <begin position="22"/>
        <end position="96"/>
    </location>
</feature>
<evidence type="ECO:0000313" key="5">
    <source>
        <dbReference type="Proteomes" id="UP000031914"/>
    </source>
</evidence>
<dbReference type="EMBL" id="CP009787">
    <property type="protein sequence ID" value="AJJ09376.1"/>
    <property type="molecule type" value="Genomic_DNA"/>
</dbReference>
<dbReference type="KEGG" id="yro:CH64_631"/>
<name>A0A0U1HPF2_YERRO</name>
<feature type="compositionally biased region" description="Basic and acidic residues" evidence="1">
    <location>
        <begin position="55"/>
        <end position="64"/>
    </location>
</feature>
<reference evidence="3 5" key="1">
    <citation type="journal article" date="2015" name="Genome Announc.">
        <title>Thirty-Two Complete Genome Assemblies of Nine Yersinia Species, Including Y. pestis, Y. pseudotuberculosis, and Y. enterocolitica.</title>
        <authorList>
            <person name="Johnson S.L."/>
            <person name="Daligault H.E."/>
            <person name="Davenport K.W."/>
            <person name="Jaissle J."/>
            <person name="Frey K.G."/>
            <person name="Ladner J.T."/>
            <person name="Broomall S.M."/>
            <person name="Bishop-Lilly K.A."/>
            <person name="Bruce D.C."/>
            <person name="Coyne S.R."/>
            <person name="Gibbons H.S."/>
            <person name="Lo C.C."/>
            <person name="Munk A.C."/>
            <person name="Rosenzweig C.N."/>
            <person name="Koroleva G.I."/>
            <person name="Palacios G.F."/>
            <person name="Redden C.L."/>
            <person name="Xu Y."/>
            <person name="Minogue T.D."/>
            <person name="Chain P.S."/>
        </authorList>
    </citation>
    <scope>NUCLEOTIDE SEQUENCE [LARGE SCALE GENOMIC DNA]</scope>
    <source>
        <strain evidence="3 5">YRA</strain>
    </source>
</reference>
<dbReference type="EMBL" id="CTKE01000003">
    <property type="protein sequence ID" value="CQI88451.1"/>
    <property type="molecule type" value="Genomic_DNA"/>
</dbReference>